<dbReference type="EMBL" id="SJPI01000002">
    <property type="protein sequence ID" value="TWT51163.1"/>
    <property type="molecule type" value="Genomic_DNA"/>
</dbReference>
<protein>
    <submittedName>
        <fullName evidence="1">Uncharacterized protein</fullName>
    </submittedName>
</protein>
<dbReference type="Proteomes" id="UP000316598">
    <property type="component" value="Unassembled WGS sequence"/>
</dbReference>
<evidence type="ECO:0000313" key="2">
    <source>
        <dbReference type="Proteomes" id="UP000316598"/>
    </source>
</evidence>
<dbReference type="AlphaFoldDB" id="A0A5C5WMD3"/>
<evidence type="ECO:0000313" key="1">
    <source>
        <dbReference type="EMBL" id="TWT51163.1"/>
    </source>
</evidence>
<reference evidence="1 2" key="1">
    <citation type="submission" date="2019-02" db="EMBL/GenBank/DDBJ databases">
        <title>Deep-cultivation of Planctomycetes and their phenomic and genomic characterization uncovers novel biology.</title>
        <authorList>
            <person name="Wiegand S."/>
            <person name="Jogler M."/>
            <person name="Boedeker C."/>
            <person name="Pinto D."/>
            <person name="Vollmers J."/>
            <person name="Rivas-Marin E."/>
            <person name="Kohn T."/>
            <person name="Peeters S.H."/>
            <person name="Heuer A."/>
            <person name="Rast P."/>
            <person name="Oberbeckmann S."/>
            <person name="Bunk B."/>
            <person name="Jeske O."/>
            <person name="Meyerdierks A."/>
            <person name="Storesund J.E."/>
            <person name="Kallscheuer N."/>
            <person name="Luecker S."/>
            <person name="Lage O.M."/>
            <person name="Pohl T."/>
            <person name="Merkel B.J."/>
            <person name="Hornburger P."/>
            <person name="Mueller R.-W."/>
            <person name="Bruemmer F."/>
            <person name="Labrenz M."/>
            <person name="Spormann A.M."/>
            <person name="Op Den Camp H."/>
            <person name="Overmann J."/>
            <person name="Amann R."/>
            <person name="Jetten M.S.M."/>
            <person name="Mascher T."/>
            <person name="Medema M.H."/>
            <person name="Devos D.P."/>
            <person name="Kaster A.-K."/>
            <person name="Ovreas L."/>
            <person name="Rohde M."/>
            <person name="Galperin M.Y."/>
            <person name="Jogler C."/>
        </authorList>
    </citation>
    <scope>NUCLEOTIDE SEQUENCE [LARGE SCALE GENOMIC DNA]</scope>
    <source>
        <strain evidence="1 2">Pla22</strain>
    </source>
</reference>
<sequence length="422" mass="46684">MVANGKSAIGLPDVLLRPAMHHSFAFTRLTLWRFFASVILAGVLVGEAAVADEIVADEIVADEITTDEVTTSQELEKRMVELVDQLGAAGFADRERAAAKLMEMGPSILDPLRTLAEKSSDPEVRDRAEAIVVQMAEGNLQMRIETFLSGGKCTFEGWEEFKDAMADNNVTRDLFIQIMTEHPTLLPSLAGTTRDRMDAVESTIGKIQHRQFIERTFATAADTIALYLPTRDPELPLLAGHESVMLRLLDQEAARVIRRETKLAEPFTKLFAGWTNRATLTNRTETLIKVVQWEIPEALPLAVRTLSEANQTETLAIALQVVSRFGTKKDALAVAPLLGDRRMTAEVGYAGGRLIETKMCDLAIATIAILHDVKLDDVGLKNARNRPNLGFDFREIGFAPDEKEERSKSIEIVKELLDSNKS</sequence>
<proteinExistence type="predicted"/>
<gene>
    <name evidence="1" type="ORF">Pla22_39400</name>
</gene>
<comment type="caution">
    <text evidence="1">The sequence shown here is derived from an EMBL/GenBank/DDBJ whole genome shotgun (WGS) entry which is preliminary data.</text>
</comment>
<name>A0A5C5WMD3_9BACT</name>
<keyword evidence="2" id="KW-1185">Reference proteome</keyword>
<organism evidence="1 2">
    <name type="scientific">Rubripirellula amarantea</name>
    <dbReference type="NCBI Taxonomy" id="2527999"/>
    <lineage>
        <taxon>Bacteria</taxon>
        <taxon>Pseudomonadati</taxon>
        <taxon>Planctomycetota</taxon>
        <taxon>Planctomycetia</taxon>
        <taxon>Pirellulales</taxon>
        <taxon>Pirellulaceae</taxon>
        <taxon>Rubripirellula</taxon>
    </lineage>
</organism>
<accession>A0A5C5WMD3</accession>